<evidence type="ECO:0008006" key="9">
    <source>
        <dbReference type="Google" id="ProtNLM"/>
    </source>
</evidence>
<feature type="transmembrane region" description="Helical" evidence="6">
    <location>
        <begin position="494"/>
        <end position="514"/>
    </location>
</feature>
<dbReference type="PANTHER" id="PTHR30509:SF40">
    <property type="entry name" value="BLR3852 PROTEIN"/>
    <property type="match status" value="1"/>
</dbReference>
<evidence type="ECO:0000256" key="2">
    <source>
        <dbReference type="ARBA" id="ARBA00022475"/>
    </source>
</evidence>
<evidence type="ECO:0000256" key="5">
    <source>
        <dbReference type="ARBA" id="ARBA00023136"/>
    </source>
</evidence>
<dbReference type="EMBL" id="NHON01000032">
    <property type="protein sequence ID" value="OWJ65768.1"/>
    <property type="molecule type" value="Genomic_DNA"/>
</dbReference>
<keyword evidence="8" id="KW-1185">Reference proteome</keyword>
<comment type="subcellular location">
    <subcellularLocation>
        <location evidence="1">Cell membrane</location>
        <topology evidence="1">Multi-pass membrane protein</topology>
    </subcellularLocation>
</comment>
<dbReference type="InterPro" id="IPR006726">
    <property type="entry name" value="PHBA_efflux_AaeB/fusaric-R"/>
</dbReference>
<dbReference type="GO" id="GO:0022857">
    <property type="term" value="F:transmembrane transporter activity"/>
    <property type="evidence" value="ECO:0007669"/>
    <property type="project" value="InterPro"/>
</dbReference>
<proteinExistence type="predicted"/>
<dbReference type="OrthoDB" id="9807111at2"/>
<evidence type="ECO:0000256" key="3">
    <source>
        <dbReference type="ARBA" id="ARBA00022692"/>
    </source>
</evidence>
<dbReference type="Pfam" id="PF04632">
    <property type="entry name" value="FUSC"/>
    <property type="match status" value="1"/>
</dbReference>
<feature type="transmembrane region" description="Helical" evidence="6">
    <location>
        <begin position="56"/>
        <end position="76"/>
    </location>
</feature>
<evidence type="ECO:0000313" key="8">
    <source>
        <dbReference type="Proteomes" id="UP000196655"/>
    </source>
</evidence>
<evidence type="ECO:0000256" key="1">
    <source>
        <dbReference type="ARBA" id="ARBA00004651"/>
    </source>
</evidence>
<evidence type="ECO:0000256" key="4">
    <source>
        <dbReference type="ARBA" id="ARBA00022989"/>
    </source>
</evidence>
<comment type="caution">
    <text evidence="7">The sequence shown here is derived from an EMBL/GenBank/DDBJ whole genome shotgun (WGS) entry which is preliminary data.</text>
</comment>
<sequence length="690" mass="74414">MDWPTWRDGVFSLRTFCAAILAAWISLRINLSSPGTAMLTVYIVSQPLTGMMLSKSVYRVLGTAVGVLASVTFIALFAQERELFVLASALWFGCCIYVSVMLRDAPGAYAPLLAGYTAAIIGFPAITAPDTVFDIATNRCVEILLAISCAGVLSAIILPRPVGPVLLGRIEALLAATAQWAVGILRTEGTEEAPQTDRARLIGDAVALETLRAHAVFDTRAIRLANDVIRQLQGRLFTFLAVLVSMQERGRLLRFRDPARWQAIRPAFEAVARIMDRSLGPDQPDDDDSVGAARRLIDTMQPSLEELRQSQTAMIVRILLDRLQDLLTLRDDCRRLRDHVAAGTRPRTMRSAPSISRHRDQAAAIMAGITAFTALVVACGFWILTAWPNGAAAATILVVVFGFFSGADEPAMPAKEFLRMAAVASVIYLLYFALVLPRVDGFPMLALVLGAVLVPAGMLMPAPRIGPSGLLLCINFLTLLGLSDRASLDFAGAVNNALATLAGIALAVLLFRLIRPLGVRWMAQRFVTGIMADLARMASGGGLSQAEFESRMFDRINGLFSRLDHASPGDRPILHGALASLRVGHNIMILRRLSGRLPPPGTRAVETALAALERHFGLAWRHRGGSGPDAMAALARAGEVLQGLDTDRNTVAALVSVTAIWVTLSYQSEFFAMPQADGPALIRDLIVPTP</sequence>
<feature type="transmembrane region" description="Helical" evidence="6">
    <location>
        <begin position="362"/>
        <end position="384"/>
    </location>
</feature>
<keyword evidence="2" id="KW-1003">Cell membrane</keyword>
<feature type="transmembrane region" description="Helical" evidence="6">
    <location>
        <begin position="140"/>
        <end position="158"/>
    </location>
</feature>
<dbReference type="AlphaFoldDB" id="A0A211ZKH4"/>
<dbReference type="RefSeq" id="WP_088152398.1">
    <property type="nucleotide sequence ID" value="NZ_NHON01000032.1"/>
</dbReference>
<keyword evidence="4 6" id="KW-1133">Transmembrane helix</keyword>
<keyword evidence="3 6" id="KW-0812">Transmembrane</keyword>
<feature type="transmembrane region" description="Helical" evidence="6">
    <location>
        <begin position="418"/>
        <end position="436"/>
    </location>
</feature>
<feature type="transmembrane region" description="Helical" evidence="6">
    <location>
        <begin position="108"/>
        <end position="128"/>
    </location>
</feature>
<keyword evidence="5 6" id="KW-0472">Membrane</keyword>
<feature type="transmembrane region" description="Helical" evidence="6">
    <location>
        <begin position="83"/>
        <end position="102"/>
    </location>
</feature>
<organism evidence="7 8">
    <name type="scientific">Inquilinus limosus</name>
    <dbReference type="NCBI Taxonomy" id="171674"/>
    <lineage>
        <taxon>Bacteria</taxon>
        <taxon>Pseudomonadati</taxon>
        <taxon>Pseudomonadota</taxon>
        <taxon>Alphaproteobacteria</taxon>
        <taxon>Rhodospirillales</taxon>
        <taxon>Rhodospirillaceae</taxon>
        <taxon>Inquilinus</taxon>
    </lineage>
</organism>
<feature type="transmembrane region" description="Helical" evidence="6">
    <location>
        <begin position="442"/>
        <end position="462"/>
    </location>
</feature>
<feature type="transmembrane region" description="Helical" evidence="6">
    <location>
        <begin position="469"/>
        <end position="488"/>
    </location>
</feature>
<dbReference type="PANTHER" id="PTHR30509">
    <property type="entry name" value="P-HYDROXYBENZOIC ACID EFFLUX PUMP SUBUNIT-RELATED"/>
    <property type="match status" value="1"/>
</dbReference>
<gene>
    <name evidence="7" type="ORF">BWR60_17935</name>
</gene>
<name>A0A211ZKH4_9PROT</name>
<protein>
    <recommendedName>
        <fullName evidence="9">Fusaric acid resistance protein</fullName>
    </recommendedName>
</protein>
<reference evidence="8" key="1">
    <citation type="submission" date="2017-05" db="EMBL/GenBank/DDBJ databases">
        <authorList>
            <person name="Macchi M."/>
            <person name="Festa S."/>
            <person name="Coppotelli B.M."/>
            <person name="Morelli I.S."/>
        </authorList>
    </citation>
    <scope>NUCLEOTIDE SEQUENCE [LARGE SCALE GENOMIC DNA]</scope>
    <source>
        <strain evidence="8">I</strain>
    </source>
</reference>
<dbReference type="GO" id="GO:0005886">
    <property type="term" value="C:plasma membrane"/>
    <property type="evidence" value="ECO:0007669"/>
    <property type="project" value="UniProtKB-SubCell"/>
</dbReference>
<feature type="transmembrane region" description="Helical" evidence="6">
    <location>
        <begin position="390"/>
        <end position="406"/>
    </location>
</feature>
<accession>A0A211ZKH4</accession>
<dbReference type="Proteomes" id="UP000196655">
    <property type="component" value="Unassembled WGS sequence"/>
</dbReference>
<evidence type="ECO:0000313" key="7">
    <source>
        <dbReference type="EMBL" id="OWJ65768.1"/>
    </source>
</evidence>
<evidence type="ECO:0000256" key="6">
    <source>
        <dbReference type="SAM" id="Phobius"/>
    </source>
</evidence>